<feature type="domain" description="PH" evidence="2">
    <location>
        <begin position="159"/>
        <end position="211"/>
    </location>
</feature>
<dbReference type="Pfam" id="PF00169">
    <property type="entry name" value="PH"/>
    <property type="match status" value="2"/>
</dbReference>
<dbReference type="GO" id="GO:0043325">
    <property type="term" value="F:phosphatidylinositol-3,4-bisphosphate binding"/>
    <property type="evidence" value="ECO:0007669"/>
    <property type="project" value="Ensembl"/>
</dbReference>
<dbReference type="InterPro" id="IPR051707">
    <property type="entry name" value="PI-Interact_SigTrans_Reg"/>
</dbReference>
<sequence length="515" mass="55713">KLSALRSAAGASGGRRRTKARSGADLPSGLPARGLCGAGDGRLPALTQQCCSSRTRPGDTPSPGPSAAGGSGLGRRSTVPEGQHSGAAAKRACLGGGEQGLLSEQSGRWGRRLEAVLSARGTAGAWGAPASPWSRAHAWKLPPLWHVVSFCGYPSFFLSFALSQVSVATPKQKPKTPFCFVINALSQRYFLQASDQKDLQDWVEALNRASKITVPKGGGVLPAAEITKPPAVPQAQDRKPQVAYKTEIIGGVVVHTPISINQNGGDGAEGSDLAAHPLLRRSQSYIPVSATKPPAGPPAIKSGYCVKQGNVRKSWKRRYFVLDEFSISYYKCEQDKEPLRSILLKDVCKTHECLVKSGDLLMRDNLFEIITSSRTFYIQADSPEDMHSWIRAIAGAVQALKTRPREISFMRSCSMTKPAPSQQRQPAEERKALCKAPSTSSWQPWTPVPQAEGKQPALAEVPVQMRDAVFVPAFTERDVGAVPGQRLRHRSEPQHFKEKSFAFDLDDESIRTSDV</sequence>
<reference evidence="3" key="1">
    <citation type="submission" date="2025-08" db="UniProtKB">
        <authorList>
            <consortium name="Ensembl"/>
        </authorList>
    </citation>
    <scope>IDENTIFICATION</scope>
</reference>
<dbReference type="GO" id="GO:0001968">
    <property type="term" value="F:fibronectin binding"/>
    <property type="evidence" value="ECO:0007669"/>
    <property type="project" value="Ensembl"/>
</dbReference>
<dbReference type="GO" id="GO:0005737">
    <property type="term" value="C:cytoplasm"/>
    <property type="evidence" value="ECO:0007669"/>
    <property type="project" value="Ensembl"/>
</dbReference>
<dbReference type="InterPro" id="IPR011993">
    <property type="entry name" value="PH-like_dom_sf"/>
</dbReference>
<organism evidence="3 4">
    <name type="scientific">Anser brachyrhynchus</name>
    <name type="common">Pink-footed goose</name>
    <dbReference type="NCBI Taxonomy" id="132585"/>
    <lineage>
        <taxon>Eukaryota</taxon>
        <taxon>Metazoa</taxon>
        <taxon>Chordata</taxon>
        <taxon>Craniata</taxon>
        <taxon>Vertebrata</taxon>
        <taxon>Euteleostomi</taxon>
        <taxon>Archelosauria</taxon>
        <taxon>Archosauria</taxon>
        <taxon>Dinosauria</taxon>
        <taxon>Saurischia</taxon>
        <taxon>Theropoda</taxon>
        <taxon>Coelurosauria</taxon>
        <taxon>Aves</taxon>
        <taxon>Neognathae</taxon>
        <taxon>Galloanserae</taxon>
        <taxon>Anseriformes</taxon>
        <taxon>Anatidae</taxon>
        <taxon>Anserinae</taxon>
        <taxon>Anser</taxon>
    </lineage>
</organism>
<dbReference type="PANTHER" id="PTHR14336:SF5">
    <property type="entry name" value="PLECKSTRIN HOMOLOGY DOMAIN-CONTAINING FAMILY A MEMBER 2"/>
    <property type="match status" value="1"/>
</dbReference>
<dbReference type="PROSITE" id="PS50003">
    <property type="entry name" value="PH_DOMAIN"/>
    <property type="match status" value="2"/>
</dbReference>
<evidence type="ECO:0000256" key="1">
    <source>
        <dbReference type="SAM" id="MobiDB-lite"/>
    </source>
</evidence>
<dbReference type="FunFam" id="2.30.29.30:FF:000049">
    <property type="entry name" value="pleckstrin homology domain-containing family A member 1 isoform X1"/>
    <property type="match status" value="1"/>
</dbReference>
<feature type="region of interest" description="Disordered" evidence="1">
    <location>
        <begin position="414"/>
        <end position="450"/>
    </location>
</feature>
<evidence type="ECO:0000313" key="3">
    <source>
        <dbReference type="Ensembl" id="ENSABRP00000002484.1"/>
    </source>
</evidence>
<evidence type="ECO:0000259" key="2">
    <source>
        <dbReference type="PROSITE" id="PS50003"/>
    </source>
</evidence>
<feature type="region of interest" description="Disordered" evidence="1">
    <location>
        <begin position="51"/>
        <end position="88"/>
    </location>
</feature>
<dbReference type="SUPFAM" id="SSF50729">
    <property type="entry name" value="PH domain-like"/>
    <property type="match status" value="2"/>
</dbReference>
<dbReference type="GO" id="GO:0001954">
    <property type="term" value="P:positive regulation of cell-matrix adhesion"/>
    <property type="evidence" value="ECO:0007669"/>
    <property type="project" value="Ensembl"/>
</dbReference>
<dbReference type="GO" id="GO:0032991">
    <property type="term" value="C:protein-containing complex"/>
    <property type="evidence" value="ECO:0007669"/>
    <property type="project" value="Ensembl"/>
</dbReference>
<reference evidence="3" key="2">
    <citation type="submission" date="2025-09" db="UniProtKB">
        <authorList>
            <consortium name="Ensembl"/>
        </authorList>
    </citation>
    <scope>IDENTIFICATION</scope>
</reference>
<feature type="region of interest" description="Disordered" evidence="1">
    <location>
        <begin position="1"/>
        <end position="31"/>
    </location>
</feature>
<dbReference type="GO" id="GO:0016020">
    <property type="term" value="C:membrane"/>
    <property type="evidence" value="ECO:0007669"/>
    <property type="project" value="Ensembl"/>
</dbReference>
<dbReference type="Gene3D" id="2.30.29.30">
    <property type="entry name" value="Pleckstrin-homology domain (PH domain)/Phosphotyrosine-binding domain (PTB)"/>
    <property type="match status" value="2"/>
</dbReference>
<evidence type="ECO:0000313" key="4">
    <source>
        <dbReference type="Proteomes" id="UP000694426"/>
    </source>
</evidence>
<feature type="compositionally biased region" description="Polar residues" evidence="1">
    <location>
        <begin position="414"/>
        <end position="425"/>
    </location>
</feature>
<gene>
    <name evidence="3" type="primary">PLEKHA2</name>
</gene>
<accession>A0A8B9BD84</accession>
<dbReference type="Proteomes" id="UP000694426">
    <property type="component" value="Unplaced"/>
</dbReference>
<dbReference type="InterPro" id="IPR001849">
    <property type="entry name" value="PH_domain"/>
</dbReference>
<dbReference type="AlphaFoldDB" id="A0A8B9BD84"/>
<feature type="domain" description="PH" evidence="2">
    <location>
        <begin position="298"/>
        <end position="398"/>
    </location>
</feature>
<dbReference type="PANTHER" id="PTHR14336">
    <property type="entry name" value="TANDEM PH DOMAIN CONTAINING PROTEIN"/>
    <property type="match status" value="1"/>
</dbReference>
<dbReference type="GO" id="GO:0030165">
    <property type="term" value="F:PDZ domain binding"/>
    <property type="evidence" value="ECO:0007669"/>
    <property type="project" value="Ensembl"/>
</dbReference>
<dbReference type="SMART" id="SM00233">
    <property type="entry name" value="PH"/>
    <property type="match status" value="2"/>
</dbReference>
<keyword evidence="4" id="KW-1185">Reference proteome</keyword>
<protein>
    <submittedName>
        <fullName evidence="3">Pleckstrin homology domain containing A2</fullName>
    </submittedName>
</protein>
<dbReference type="CDD" id="cd13271">
    <property type="entry name" value="PH2_TAPP1_2"/>
    <property type="match status" value="1"/>
</dbReference>
<name>A0A8B9BD84_9AVES</name>
<proteinExistence type="predicted"/>
<dbReference type="Ensembl" id="ENSABRT00000003632.1">
    <property type="protein sequence ID" value="ENSABRP00000002484.1"/>
    <property type="gene ID" value="ENSABRG00000002419.1"/>
</dbReference>
<dbReference type="GeneTree" id="ENSGT00940000158064"/>
<dbReference type="GO" id="GO:0043236">
    <property type="term" value="F:laminin binding"/>
    <property type="evidence" value="ECO:0007669"/>
    <property type="project" value="Ensembl"/>
</dbReference>
<feature type="compositionally biased region" description="Low complexity" evidence="1">
    <location>
        <begin position="1"/>
        <end position="10"/>
    </location>
</feature>